<dbReference type="EMBL" id="MWPH01000006">
    <property type="protein sequence ID" value="OVE82808.1"/>
    <property type="molecule type" value="Genomic_DNA"/>
</dbReference>
<gene>
    <name evidence="1" type="ORF">B2G88_18610</name>
</gene>
<reference evidence="1 2" key="1">
    <citation type="submission" date="2017-02" db="EMBL/GenBank/DDBJ databases">
        <title>Natronthermophilus aegyptiacus gen. nov.,sp. nov., an aerobic, extremely halophilic alkalithermophilic archaeon isolated from the athalassohaline Wadi An Natrun, Egypt.</title>
        <authorList>
            <person name="Zhao B."/>
        </authorList>
    </citation>
    <scope>NUCLEOTIDE SEQUENCE [LARGE SCALE GENOMIC DNA]</scope>
    <source>
        <strain evidence="1 2">CGMCC 1.3597</strain>
    </source>
</reference>
<keyword evidence="2" id="KW-1185">Reference proteome</keyword>
<evidence type="ECO:0000313" key="2">
    <source>
        <dbReference type="Proteomes" id="UP000196084"/>
    </source>
</evidence>
<dbReference type="Proteomes" id="UP000196084">
    <property type="component" value="Unassembled WGS sequence"/>
</dbReference>
<organism evidence="1 2">
    <name type="scientific">Natronolimnobius baerhuensis</name>
    <dbReference type="NCBI Taxonomy" id="253108"/>
    <lineage>
        <taxon>Archaea</taxon>
        <taxon>Methanobacteriati</taxon>
        <taxon>Methanobacteriota</taxon>
        <taxon>Stenosarchaea group</taxon>
        <taxon>Halobacteria</taxon>
        <taxon>Halobacteriales</taxon>
        <taxon>Natrialbaceae</taxon>
        <taxon>Natronolimnobius</taxon>
    </lineage>
</organism>
<protein>
    <recommendedName>
        <fullName evidence="3">Transcriptional regulator</fullName>
    </recommendedName>
</protein>
<proteinExistence type="predicted"/>
<name>A0A202E3Q0_9EURY</name>
<dbReference type="RefSeq" id="WP_054862151.1">
    <property type="nucleotide sequence ID" value="NZ_MWPH01000006.1"/>
</dbReference>
<comment type="caution">
    <text evidence="1">The sequence shown here is derived from an EMBL/GenBank/DDBJ whole genome shotgun (WGS) entry which is preliminary data.</text>
</comment>
<evidence type="ECO:0000313" key="1">
    <source>
        <dbReference type="EMBL" id="OVE82808.1"/>
    </source>
</evidence>
<sequence>MVSIHRKNGEQVIEKWDTVFNALSSEPRRQLIVSLLDAGPNQSVPLPESAIMPNVPPNPKELRQELYHVHLPMLADMEFITWESEPLVASCGPRFDEVAVVIEALHAEASRIPDSLVIGCQRLEEEQQDSVDV</sequence>
<accession>A0A202E3Q0</accession>
<evidence type="ECO:0008006" key="3">
    <source>
        <dbReference type="Google" id="ProtNLM"/>
    </source>
</evidence>
<dbReference type="AlphaFoldDB" id="A0A202E3Q0"/>